<reference evidence="2" key="1">
    <citation type="submission" date="2023-01" db="EMBL/GenBank/DDBJ databases">
        <title>Genome assembly of the deep-sea coral Lophelia pertusa.</title>
        <authorList>
            <person name="Herrera S."/>
            <person name="Cordes E."/>
        </authorList>
    </citation>
    <scope>NUCLEOTIDE SEQUENCE</scope>
    <source>
        <strain evidence="2">USNM1676648</strain>
        <tissue evidence="2">Polyp</tissue>
    </source>
</reference>
<dbReference type="Proteomes" id="UP001163046">
    <property type="component" value="Unassembled WGS sequence"/>
</dbReference>
<sequence>LGDVSWVSLVKILLILDVPGTSCVAVRLWDAHYSPDDCMPLPLNEELLSLGKPERYKRTIQTNTGKLISDVVLQTLTRQERKLGVTGSRYMAEKDHYEEAMNSVFNDLLVRKIVAIILMSYQKDCSNSPSFPL</sequence>
<keyword evidence="1" id="KW-0732">Signal</keyword>
<dbReference type="AlphaFoldDB" id="A0A9X0CJI7"/>
<evidence type="ECO:0000313" key="3">
    <source>
        <dbReference type="Proteomes" id="UP001163046"/>
    </source>
</evidence>
<gene>
    <name evidence="2" type="ORF">OS493_037507</name>
</gene>
<dbReference type="EMBL" id="MU827373">
    <property type="protein sequence ID" value="KAJ7350973.1"/>
    <property type="molecule type" value="Genomic_DNA"/>
</dbReference>
<protein>
    <submittedName>
        <fullName evidence="2">Uncharacterized protein</fullName>
    </submittedName>
</protein>
<feature type="chain" id="PRO_5040739339" evidence="1">
    <location>
        <begin position="24"/>
        <end position="133"/>
    </location>
</feature>
<feature type="non-terminal residue" evidence="2">
    <location>
        <position position="133"/>
    </location>
</feature>
<evidence type="ECO:0000256" key="1">
    <source>
        <dbReference type="SAM" id="SignalP"/>
    </source>
</evidence>
<accession>A0A9X0CJI7</accession>
<comment type="caution">
    <text evidence="2">The sequence shown here is derived from an EMBL/GenBank/DDBJ whole genome shotgun (WGS) entry which is preliminary data.</text>
</comment>
<keyword evidence="3" id="KW-1185">Reference proteome</keyword>
<proteinExistence type="predicted"/>
<feature type="signal peptide" evidence="1">
    <location>
        <begin position="1"/>
        <end position="23"/>
    </location>
</feature>
<name>A0A9X0CJI7_9CNID</name>
<dbReference type="OrthoDB" id="70142at2759"/>
<evidence type="ECO:0000313" key="2">
    <source>
        <dbReference type="EMBL" id="KAJ7350973.1"/>
    </source>
</evidence>
<organism evidence="2 3">
    <name type="scientific">Desmophyllum pertusum</name>
    <dbReference type="NCBI Taxonomy" id="174260"/>
    <lineage>
        <taxon>Eukaryota</taxon>
        <taxon>Metazoa</taxon>
        <taxon>Cnidaria</taxon>
        <taxon>Anthozoa</taxon>
        <taxon>Hexacorallia</taxon>
        <taxon>Scleractinia</taxon>
        <taxon>Caryophylliina</taxon>
        <taxon>Caryophylliidae</taxon>
        <taxon>Desmophyllum</taxon>
    </lineage>
</organism>